<proteinExistence type="predicted"/>
<organism evidence="3 4">
    <name type="scientific">Allomyces macrogynus (strain ATCC 38327)</name>
    <name type="common">Allomyces javanicus var. macrogynus</name>
    <dbReference type="NCBI Taxonomy" id="578462"/>
    <lineage>
        <taxon>Eukaryota</taxon>
        <taxon>Fungi</taxon>
        <taxon>Fungi incertae sedis</taxon>
        <taxon>Blastocladiomycota</taxon>
        <taxon>Blastocladiomycetes</taxon>
        <taxon>Blastocladiales</taxon>
        <taxon>Blastocladiaceae</taxon>
        <taxon>Allomyces</taxon>
    </lineage>
</organism>
<evidence type="ECO:0000313" key="3">
    <source>
        <dbReference type="EMBL" id="KNE72071.1"/>
    </source>
</evidence>
<dbReference type="PANTHER" id="PTHR45856">
    <property type="entry name" value="ALPHA/BETA-HYDROLASES SUPERFAMILY PROTEIN"/>
    <property type="match status" value="1"/>
</dbReference>
<dbReference type="Gene3D" id="3.40.50.1820">
    <property type="entry name" value="alpha/beta hydrolase"/>
    <property type="match status" value="1"/>
</dbReference>
<dbReference type="CDD" id="cd00519">
    <property type="entry name" value="Lipase_3"/>
    <property type="match status" value="1"/>
</dbReference>
<dbReference type="EMBL" id="GG745376">
    <property type="protein sequence ID" value="KNE72071.1"/>
    <property type="molecule type" value="Genomic_DNA"/>
</dbReference>
<dbReference type="InterPro" id="IPR051218">
    <property type="entry name" value="Sec_MonoDiacylglyc_Lipase"/>
</dbReference>
<reference evidence="4" key="2">
    <citation type="submission" date="2009-11" db="EMBL/GenBank/DDBJ databases">
        <title>The Genome Sequence of Allomyces macrogynus strain ATCC 38327.</title>
        <authorList>
            <consortium name="The Broad Institute Genome Sequencing Platform"/>
            <person name="Russ C."/>
            <person name="Cuomo C."/>
            <person name="Shea T."/>
            <person name="Young S.K."/>
            <person name="Zeng Q."/>
            <person name="Koehrsen M."/>
            <person name="Haas B."/>
            <person name="Borodovsky M."/>
            <person name="Guigo R."/>
            <person name="Alvarado L."/>
            <person name="Berlin A."/>
            <person name="Borenstein D."/>
            <person name="Chen Z."/>
            <person name="Engels R."/>
            <person name="Freedman E."/>
            <person name="Gellesch M."/>
            <person name="Goldberg J."/>
            <person name="Griggs A."/>
            <person name="Gujja S."/>
            <person name="Heiman D."/>
            <person name="Hepburn T."/>
            <person name="Howarth C."/>
            <person name="Jen D."/>
            <person name="Larson L."/>
            <person name="Lewis B."/>
            <person name="Mehta T."/>
            <person name="Park D."/>
            <person name="Pearson M."/>
            <person name="Roberts A."/>
            <person name="Saif S."/>
            <person name="Shenoy N."/>
            <person name="Sisk P."/>
            <person name="Stolte C."/>
            <person name="Sykes S."/>
            <person name="Walk T."/>
            <person name="White J."/>
            <person name="Yandava C."/>
            <person name="Burger G."/>
            <person name="Gray M.W."/>
            <person name="Holland P.W.H."/>
            <person name="King N."/>
            <person name="Lang F.B.F."/>
            <person name="Roger A.J."/>
            <person name="Ruiz-Trillo I."/>
            <person name="Lander E."/>
            <person name="Nusbaum C."/>
        </authorList>
    </citation>
    <scope>NUCLEOTIDE SEQUENCE [LARGE SCALE GENOMIC DNA]</scope>
    <source>
        <strain evidence="4">ATCC 38327</strain>
    </source>
</reference>
<keyword evidence="1" id="KW-0732">Signal</keyword>
<dbReference type="Proteomes" id="UP000054350">
    <property type="component" value="Unassembled WGS sequence"/>
</dbReference>
<accession>A0A0L0TBI2</accession>
<evidence type="ECO:0000256" key="1">
    <source>
        <dbReference type="SAM" id="SignalP"/>
    </source>
</evidence>
<dbReference type="InterPro" id="IPR029058">
    <property type="entry name" value="AB_hydrolase_fold"/>
</dbReference>
<dbReference type="PANTHER" id="PTHR45856:SF25">
    <property type="entry name" value="FUNGAL LIPASE-LIKE DOMAIN-CONTAINING PROTEIN"/>
    <property type="match status" value="1"/>
</dbReference>
<dbReference type="OrthoDB" id="438440at2759"/>
<sequence>MKCPSLFALIVLILGAILGGIHGAAAIPATVHPATSANATNQQFEQDLTAAGKLLSPGLDFDYASLAGDLWPAQAKTLRDIMGLDTSDEAKTARLETAHAKVPANRPVVTGAPLAAIKTTAVYAAAIYCGTADVLSAWRCGRYCNDPASRDTTVVRVLESGDTRAFVAVRGGAREIIVVFRGSVTADNWLKDFDFVLVAYPYARPPAAGLAARDVRVHRGFVQVYEAVRHDLLATIAVTAQRYPHATIIFTGHSLGAAVTTLAAADAATAVVSPSRVHLLNFASPRVGNADFSAMVGTMGMVAVDRFTEGNDLVPHVPLMAFGYWHVAGEKYAYMGQIYACVGSEDQECSDGRVPFLSYDVHSSFLGQRGYFGDVC</sequence>
<dbReference type="GO" id="GO:0006629">
    <property type="term" value="P:lipid metabolic process"/>
    <property type="evidence" value="ECO:0007669"/>
    <property type="project" value="InterPro"/>
</dbReference>
<feature type="chain" id="PRO_5005548464" description="Fungal lipase-type domain-containing protein" evidence="1">
    <location>
        <begin position="24"/>
        <end position="376"/>
    </location>
</feature>
<evidence type="ECO:0000259" key="2">
    <source>
        <dbReference type="Pfam" id="PF01764"/>
    </source>
</evidence>
<dbReference type="VEuPathDB" id="FungiDB:AMAG_16009"/>
<keyword evidence="4" id="KW-1185">Reference proteome</keyword>
<evidence type="ECO:0000313" key="4">
    <source>
        <dbReference type="Proteomes" id="UP000054350"/>
    </source>
</evidence>
<dbReference type="AlphaFoldDB" id="A0A0L0TBI2"/>
<dbReference type="eggNOG" id="KOG4569">
    <property type="taxonomic scope" value="Eukaryota"/>
</dbReference>
<gene>
    <name evidence="3" type="ORF">AMAG_16009</name>
</gene>
<protein>
    <recommendedName>
        <fullName evidence="2">Fungal lipase-type domain-containing protein</fullName>
    </recommendedName>
</protein>
<dbReference type="InterPro" id="IPR002921">
    <property type="entry name" value="Fungal_lipase-type"/>
</dbReference>
<dbReference type="SUPFAM" id="SSF53474">
    <property type="entry name" value="alpha/beta-Hydrolases"/>
    <property type="match status" value="1"/>
</dbReference>
<feature type="signal peptide" evidence="1">
    <location>
        <begin position="1"/>
        <end position="23"/>
    </location>
</feature>
<dbReference type="OMA" id="RACTHYL"/>
<feature type="domain" description="Fungal lipase-type" evidence="2">
    <location>
        <begin position="177"/>
        <end position="320"/>
    </location>
</feature>
<reference evidence="3 4" key="1">
    <citation type="submission" date="2009-11" db="EMBL/GenBank/DDBJ databases">
        <title>Annotation of Allomyces macrogynus ATCC 38327.</title>
        <authorList>
            <consortium name="The Broad Institute Genome Sequencing Platform"/>
            <person name="Russ C."/>
            <person name="Cuomo C."/>
            <person name="Burger G."/>
            <person name="Gray M.W."/>
            <person name="Holland P.W.H."/>
            <person name="King N."/>
            <person name="Lang F.B.F."/>
            <person name="Roger A.J."/>
            <person name="Ruiz-Trillo I."/>
            <person name="Young S.K."/>
            <person name="Zeng Q."/>
            <person name="Gargeya S."/>
            <person name="Fitzgerald M."/>
            <person name="Haas B."/>
            <person name="Abouelleil A."/>
            <person name="Alvarado L."/>
            <person name="Arachchi H.M."/>
            <person name="Berlin A."/>
            <person name="Chapman S.B."/>
            <person name="Gearin G."/>
            <person name="Goldberg J."/>
            <person name="Griggs A."/>
            <person name="Gujja S."/>
            <person name="Hansen M."/>
            <person name="Heiman D."/>
            <person name="Howarth C."/>
            <person name="Larimer J."/>
            <person name="Lui A."/>
            <person name="MacDonald P.J.P."/>
            <person name="McCowen C."/>
            <person name="Montmayeur A."/>
            <person name="Murphy C."/>
            <person name="Neiman D."/>
            <person name="Pearson M."/>
            <person name="Priest M."/>
            <person name="Roberts A."/>
            <person name="Saif S."/>
            <person name="Shea T."/>
            <person name="Sisk P."/>
            <person name="Stolte C."/>
            <person name="Sykes S."/>
            <person name="Wortman J."/>
            <person name="Nusbaum C."/>
            <person name="Birren B."/>
        </authorList>
    </citation>
    <scope>NUCLEOTIDE SEQUENCE [LARGE SCALE GENOMIC DNA]</scope>
    <source>
        <strain evidence="3 4">ATCC 38327</strain>
    </source>
</reference>
<dbReference type="Pfam" id="PF01764">
    <property type="entry name" value="Lipase_3"/>
    <property type="match status" value="1"/>
</dbReference>
<name>A0A0L0TBI2_ALLM3</name>